<gene>
    <name evidence="3" type="primary">LOC105902186</name>
</gene>
<feature type="region of interest" description="Disordered" evidence="1">
    <location>
        <begin position="88"/>
        <end position="111"/>
    </location>
</feature>
<feature type="region of interest" description="Disordered" evidence="1">
    <location>
        <begin position="43"/>
        <end position="62"/>
    </location>
</feature>
<protein>
    <submittedName>
        <fullName evidence="3">Kazrin-A-like</fullName>
    </submittedName>
</protein>
<dbReference type="AlphaFoldDB" id="A0A6P8FCJ9"/>
<accession>A0A6P8FCJ9</accession>
<keyword evidence="2" id="KW-1185">Reference proteome</keyword>
<dbReference type="GeneID" id="105902186"/>
<proteinExistence type="predicted"/>
<sequence>MMEDNNQLAGRIDAAVQSASQEVTNLRSELTATSRRLAQLGATETAATPPPDNSPTHTIHDSLSHVCQKPVTDLCYRSDISSFMDFGSPDASLDKGKDPSRHHGNPPWQPPTIHLTQVSVSLSGSVSMVLRFDTFVSIYVFHEDIQSGASRRILEA</sequence>
<evidence type="ECO:0000256" key="1">
    <source>
        <dbReference type="SAM" id="MobiDB-lite"/>
    </source>
</evidence>
<feature type="compositionally biased region" description="Basic and acidic residues" evidence="1">
    <location>
        <begin position="92"/>
        <end position="101"/>
    </location>
</feature>
<evidence type="ECO:0000313" key="2">
    <source>
        <dbReference type="Proteomes" id="UP000515152"/>
    </source>
</evidence>
<dbReference type="OrthoDB" id="6430345at2759"/>
<dbReference type="RefSeq" id="XP_031421445.1">
    <property type="nucleotide sequence ID" value="XM_031565585.1"/>
</dbReference>
<reference evidence="3" key="1">
    <citation type="submission" date="2025-08" db="UniProtKB">
        <authorList>
            <consortium name="RefSeq"/>
        </authorList>
    </citation>
    <scope>IDENTIFICATION</scope>
</reference>
<name>A0A6P8FCJ9_CLUHA</name>
<organism evidence="2 3">
    <name type="scientific">Clupea harengus</name>
    <name type="common">Atlantic herring</name>
    <dbReference type="NCBI Taxonomy" id="7950"/>
    <lineage>
        <taxon>Eukaryota</taxon>
        <taxon>Metazoa</taxon>
        <taxon>Chordata</taxon>
        <taxon>Craniata</taxon>
        <taxon>Vertebrata</taxon>
        <taxon>Euteleostomi</taxon>
        <taxon>Actinopterygii</taxon>
        <taxon>Neopterygii</taxon>
        <taxon>Teleostei</taxon>
        <taxon>Clupei</taxon>
        <taxon>Clupeiformes</taxon>
        <taxon>Clupeoidei</taxon>
        <taxon>Clupeidae</taxon>
        <taxon>Clupea</taxon>
    </lineage>
</organism>
<dbReference type="Proteomes" id="UP000515152">
    <property type="component" value="Chromosome 4"/>
</dbReference>
<evidence type="ECO:0000313" key="3">
    <source>
        <dbReference type="RefSeq" id="XP_031421445.1"/>
    </source>
</evidence>
<dbReference type="KEGG" id="char:105902186"/>